<evidence type="ECO:0000313" key="1">
    <source>
        <dbReference type="EMBL" id="SPD15098.1"/>
    </source>
</evidence>
<dbReference type="AlphaFoldDB" id="A0A2N9HSV4"/>
<reference evidence="1" key="1">
    <citation type="submission" date="2018-02" db="EMBL/GenBank/DDBJ databases">
        <authorList>
            <person name="Cohen D.B."/>
            <person name="Kent A.D."/>
        </authorList>
    </citation>
    <scope>NUCLEOTIDE SEQUENCE</scope>
</reference>
<accession>A0A2N9HSV4</accession>
<proteinExistence type="predicted"/>
<gene>
    <name evidence="1" type="ORF">FSB_LOCUS42980</name>
</gene>
<name>A0A2N9HSV4_FAGSY</name>
<organism evidence="1">
    <name type="scientific">Fagus sylvatica</name>
    <name type="common">Beechnut</name>
    <dbReference type="NCBI Taxonomy" id="28930"/>
    <lineage>
        <taxon>Eukaryota</taxon>
        <taxon>Viridiplantae</taxon>
        <taxon>Streptophyta</taxon>
        <taxon>Embryophyta</taxon>
        <taxon>Tracheophyta</taxon>
        <taxon>Spermatophyta</taxon>
        <taxon>Magnoliopsida</taxon>
        <taxon>eudicotyledons</taxon>
        <taxon>Gunneridae</taxon>
        <taxon>Pentapetalae</taxon>
        <taxon>rosids</taxon>
        <taxon>fabids</taxon>
        <taxon>Fagales</taxon>
        <taxon>Fagaceae</taxon>
        <taxon>Fagus</taxon>
    </lineage>
</organism>
<dbReference type="EMBL" id="OIVN01004036">
    <property type="protein sequence ID" value="SPD15098.1"/>
    <property type="molecule type" value="Genomic_DNA"/>
</dbReference>
<protein>
    <submittedName>
        <fullName evidence="1">Uncharacterized protein</fullName>
    </submittedName>
</protein>
<sequence>MVGLGIQLMAWVAVRTASPQKGTGTLEDKRRARTVSRMCRSFLSALPFCWERLRLTWCYERTTRVTEDARCVMWRDAMPVLQAARLASYGGYFCASESSKVRPFEWWWRCSDRRLVPKIPMKAMSLLAMYSTFDNSGHIGILTAAAEQYRRQLRQRKNARKNKDCTKHL</sequence>